<organism evidence="3 4">
    <name type="scientific">Sporosarcina ureae</name>
    <dbReference type="NCBI Taxonomy" id="1571"/>
    <lineage>
        <taxon>Bacteria</taxon>
        <taxon>Bacillati</taxon>
        <taxon>Bacillota</taxon>
        <taxon>Bacilli</taxon>
        <taxon>Bacillales</taxon>
        <taxon>Caryophanaceae</taxon>
        <taxon>Sporosarcina</taxon>
    </lineage>
</organism>
<dbReference type="EMBL" id="CP015108">
    <property type="protein sequence ID" value="ARF14924.1"/>
    <property type="molecule type" value="Genomic_DNA"/>
</dbReference>
<evidence type="ECO:0000313" key="3">
    <source>
        <dbReference type="EMBL" id="ARF14924.1"/>
    </source>
</evidence>
<dbReference type="Pfam" id="PF13205">
    <property type="entry name" value="Big_5"/>
    <property type="match status" value="1"/>
</dbReference>
<sequence length="831" mass="93020">MQRFVKRSSLAAVVILLFTGIFIKAILGAPLYVQAETDWESMPMKKNVPLNKEWTITFSGDVEVSSITNKQLYITDEAGQVIPTTAVLVDQGNTVVVQPPKGGYLPNTAYTLFVADEVSSAKRKLLRTPVKMPFQTGEQRDESNAFSPRKDSTNTVTYQEDVTSLPDDIVQSAADLNYENNTFVFDRMPDVLKQLSARDIIIFPETAQHTFGWAKEIVDIQYDGHKTVLTTREPKAEDVVKDLDISKTVPITADDFMLEPDVYSRVISETENGDRRTFEVENPVGKSIGKIEIGEENGNPYVEFSDVQLFPNGEKKGAATIGGKIQLIQPIVNYDFKGLNVNWLELDSGLKNELNVKVKLSGFEPEPLRIPLTAPIPVKAYGVAGAAIQLFIQCETSGKVFVELEIVEEKNYNLGLKKEGAGYKPFNYSTSDLSAEFLSLKGEIEGKVGGGININADVLQFTLGGIDTAGGYKMKVAGEIDKDIACFSEKGEIYFESTARIGSEKNTYWDVTYPFLSIPLVQRSTCGYQELTGDAIVLAPGETKELKVSGTDQKGNVQPLTLPDSNVTLEVKDRNIATANYLGEVRVKTTAKDGDQTFITIRYNNGRDAIVKADIPVYIASQDLRNELRKMISTIGPDIRNVLETAEIVNGAYRDFSYIENDLRKLATPQYVEEVREYYKNFMHPTIDISLFAEPVSTELKFEIIENSPSKRILKTVIPNRGLSSGANQIYTFVKEGGKWLLDGVDGESFEESPINPTVDQVQDYLQKSYYQDFGDVRTEFISSGTEKIYYQPENKYYDREYYTFHVKTVWDQYRIKFSAHDGSIMTMQDE</sequence>
<keyword evidence="1" id="KW-0732">Signal</keyword>
<dbReference type="Proteomes" id="UP000192486">
    <property type="component" value="Chromosome"/>
</dbReference>
<evidence type="ECO:0000256" key="1">
    <source>
        <dbReference type="ARBA" id="ARBA00022729"/>
    </source>
</evidence>
<gene>
    <name evidence="3" type="ORF">SporoS204_12625</name>
</gene>
<accession>A0ABM6JXF8</accession>
<protein>
    <recommendedName>
        <fullName evidence="2">SbsA Ig-like domain-containing protein</fullName>
    </recommendedName>
</protein>
<evidence type="ECO:0000313" key="4">
    <source>
        <dbReference type="Proteomes" id="UP000192486"/>
    </source>
</evidence>
<feature type="domain" description="SbsA Ig-like" evidence="2">
    <location>
        <begin position="45"/>
        <end position="136"/>
    </location>
</feature>
<dbReference type="InterPro" id="IPR032812">
    <property type="entry name" value="SbsA_Ig"/>
</dbReference>
<evidence type="ECO:0000259" key="2">
    <source>
        <dbReference type="Pfam" id="PF13205"/>
    </source>
</evidence>
<reference evidence="3 4" key="1">
    <citation type="submission" date="2016-04" db="EMBL/GenBank/DDBJ databases">
        <title>Comparative Genomics and Epigenetics of Sporosarcina ureae.</title>
        <authorList>
            <person name="Oliver A.S."/>
            <person name="Cooper K.K."/>
        </authorList>
    </citation>
    <scope>NUCLEOTIDE SEQUENCE [LARGE SCALE GENOMIC DNA]</scope>
    <source>
        <strain evidence="3 4">S204</strain>
    </source>
</reference>
<dbReference type="InterPro" id="IPR014755">
    <property type="entry name" value="Cu-Rt/internalin_Ig-like"/>
</dbReference>
<name>A0ABM6JXF8_SPOUR</name>
<proteinExistence type="predicted"/>
<dbReference type="Gene3D" id="2.60.40.1220">
    <property type="match status" value="1"/>
</dbReference>
<keyword evidence="4" id="KW-1185">Reference proteome</keyword>